<organism evidence="5 6">
    <name type="scientific">Ancylostoma duodenale</name>
    <dbReference type="NCBI Taxonomy" id="51022"/>
    <lineage>
        <taxon>Eukaryota</taxon>
        <taxon>Metazoa</taxon>
        <taxon>Ecdysozoa</taxon>
        <taxon>Nematoda</taxon>
        <taxon>Chromadorea</taxon>
        <taxon>Rhabditida</taxon>
        <taxon>Rhabditina</taxon>
        <taxon>Rhabditomorpha</taxon>
        <taxon>Strongyloidea</taxon>
        <taxon>Ancylostomatidae</taxon>
        <taxon>Ancylostomatinae</taxon>
        <taxon>Ancylostoma</taxon>
    </lineage>
</organism>
<dbReference type="Pfam" id="PF03517">
    <property type="entry name" value="Voldacs"/>
    <property type="match status" value="1"/>
</dbReference>
<evidence type="ECO:0000313" key="5">
    <source>
        <dbReference type="EMBL" id="KIH60251.1"/>
    </source>
</evidence>
<evidence type="ECO:0000256" key="1">
    <source>
        <dbReference type="ARBA" id="ARBA00004123"/>
    </source>
</evidence>
<dbReference type="EMBL" id="KN731138">
    <property type="protein sequence ID" value="KIH60251.1"/>
    <property type="molecule type" value="Genomic_DNA"/>
</dbReference>
<evidence type="ECO:0000256" key="3">
    <source>
        <dbReference type="ARBA" id="ARBA00022490"/>
    </source>
</evidence>
<proteinExistence type="predicted"/>
<dbReference type="GO" id="GO:0005737">
    <property type="term" value="C:cytoplasm"/>
    <property type="evidence" value="ECO:0007669"/>
    <property type="project" value="UniProtKB-SubCell"/>
</dbReference>
<dbReference type="AlphaFoldDB" id="A0A0C2GSY2"/>
<dbReference type="InterPro" id="IPR011993">
    <property type="entry name" value="PH-like_dom_sf"/>
</dbReference>
<sequence length="132" mass="14473">MGIVLAKELYVLARDLRLAEEELNQNGDVSDEDDDEEGKNVVIRFVPSDVSVLQQIYSEMCACQELNPDEGDDFSGMWRENSMSSPSCCENAKLRNASVTDEEGDGAMAIDADADAMMSGDGWYTAGNVSRF</sequence>
<accession>A0A0C2GSY2</accession>
<dbReference type="Proteomes" id="UP000054047">
    <property type="component" value="Unassembled WGS sequence"/>
</dbReference>
<keyword evidence="6" id="KW-1185">Reference proteome</keyword>
<dbReference type="GO" id="GO:0005634">
    <property type="term" value="C:nucleus"/>
    <property type="evidence" value="ECO:0007669"/>
    <property type="project" value="UniProtKB-SubCell"/>
</dbReference>
<comment type="subcellular location">
    <subcellularLocation>
        <location evidence="2">Cytoplasm</location>
    </subcellularLocation>
    <subcellularLocation>
        <location evidence="1">Nucleus</location>
    </subcellularLocation>
</comment>
<evidence type="ECO:0000256" key="2">
    <source>
        <dbReference type="ARBA" id="ARBA00004496"/>
    </source>
</evidence>
<keyword evidence="4" id="KW-0539">Nucleus</keyword>
<evidence type="ECO:0000313" key="6">
    <source>
        <dbReference type="Proteomes" id="UP000054047"/>
    </source>
</evidence>
<dbReference type="InterPro" id="IPR039924">
    <property type="entry name" value="ICln/Lot5/Saf5"/>
</dbReference>
<reference evidence="5 6" key="1">
    <citation type="submission" date="2013-12" db="EMBL/GenBank/DDBJ databases">
        <title>Draft genome of the parsitic nematode Ancylostoma duodenale.</title>
        <authorList>
            <person name="Mitreva M."/>
        </authorList>
    </citation>
    <scope>NUCLEOTIDE SEQUENCE [LARGE SCALE GENOMIC DNA]</scope>
    <source>
        <strain evidence="5 6">Zhejiang</strain>
    </source>
</reference>
<evidence type="ECO:0000256" key="4">
    <source>
        <dbReference type="ARBA" id="ARBA00023242"/>
    </source>
</evidence>
<protein>
    <submittedName>
        <fullName evidence="5">Uncharacterized protein</fullName>
    </submittedName>
</protein>
<dbReference type="OrthoDB" id="19714at2759"/>
<keyword evidence="3" id="KW-0963">Cytoplasm</keyword>
<gene>
    <name evidence="5" type="ORF">ANCDUO_09504</name>
</gene>
<name>A0A0C2GSY2_9BILA</name>
<dbReference type="Gene3D" id="2.30.29.30">
    <property type="entry name" value="Pleckstrin-homology domain (PH domain)/Phosphotyrosine-binding domain (PTB)"/>
    <property type="match status" value="1"/>
</dbReference>